<protein>
    <submittedName>
        <fullName evidence="5">Uncharacterized protein</fullName>
    </submittedName>
</protein>
<evidence type="ECO:0000256" key="2">
    <source>
        <dbReference type="ARBA" id="ARBA00022840"/>
    </source>
</evidence>
<accession>A0AAD5S7Y1</accession>
<keyword evidence="6" id="KW-1185">Reference proteome</keyword>
<evidence type="ECO:0000313" key="6">
    <source>
        <dbReference type="Proteomes" id="UP001212841"/>
    </source>
</evidence>
<keyword evidence="4" id="KW-0472">Membrane</keyword>
<feature type="compositionally biased region" description="Basic and acidic residues" evidence="3">
    <location>
        <begin position="576"/>
        <end position="587"/>
    </location>
</feature>
<name>A0AAD5S7Y1_9FUNG</name>
<dbReference type="GO" id="GO:0004016">
    <property type="term" value="F:adenylate cyclase activity"/>
    <property type="evidence" value="ECO:0007669"/>
    <property type="project" value="TreeGrafter"/>
</dbReference>
<dbReference type="SUPFAM" id="SSF52540">
    <property type="entry name" value="P-loop containing nucleoside triphosphate hydrolases"/>
    <property type="match status" value="1"/>
</dbReference>
<keyword evidence="2" id="KW-0067">ATP-binding</keyword>
<feature type="region of interest" description="Disordered" evidence="3">
    <location>
        <begin position="747"/>
        <end position="766"/>
    </location>
</feature>
<dbReference type="PANTHER" id="PTHR16305:SF28">
    <property type="entry name" value="GUANYLATE CYCLASE DOMAIN-CONTAINING PROTEIN"/>
    <property type="match status" value="1"/>
</dbReference>
<dbReference type="InterPro" id="IPR027417">
    <property type="entry name" value="P-loop_NTPase"/>
</dbReference>
<comment type="caution">
    <text evidence="5">The sequence shown here is derived from an EMBL/GenBank/DDBJ whole genome shotgun (WGS) entry which is preliminary data.</text>
</comment>
<evidence type="ECO:0000256" key="3">
    <source>
        <dbReference type="SAM" id="MobiDB-lite"/>
    </source>
</evidence>
<keyword evidence="1" id="KW-0547">Nucleotide-binding</keyword>
<proteinExistence type="predicted"/>
<keyword evidence="4" id="KW-0812">Transmembrane</keyword>
<dbReference type="PANTHER" id="PTHR16305">
    <property type="entry name" value="TESTICULAR SOLUBLE ADENYLYL CYCLASE"/>
    <property type="match status" value="1"/>
</dbReference>
<organism evidence="5 6">
    <name type="scientific">Rhizophlyctis rosea</name>
    <dbReference type="NCBI Taxonomy" id="64517"/>
    <lineage>
        <taxon>Eukaryota</taxon>
        <taxon>Fungi</taxon>
        <taxon>Fungi incertae sedis</taxon>
        <taxon>Chytridiomycota</taxon>
        <taxon>Chytridiomycota incertae sedis</taxon>
        <taxon>Chytridiomycetes</taxon>
        <taxon>Rhizophlyctidales</taxon>
        <taxon>Rhizophlyctidaceae</taxon>
        <taxon>Rhizophlyctis</taxon>
    </lineage>
</organism>
<sequence length="1334" mass="148623">MAQETWSVLGTTYISVELDKCDLGGWSIYSHAGSRPSASHLPTCRTKTAILASKGGKNPGQRWATTSTGDPILIDIIKGKDTVALATLASSLLGIVYLTSAPIAHFILRRLRPKRGRKSTTINQQLQELESLVQLNDAKLTSLESTASFDHQQSGRIVTSRAMDIWDSEKESWRRRRGNITAAEERDRMESGGGRKRGIVKCLGRKSTVDRCKTIVQGLLSSKDDDIVKSKCIYFEGPSGMCARFAHVVPPKLLTQIPNSGIGKTTISNHFLTHLRDHNAQISQTTSIPSSHFEAYSTLSDLLINCFPNVPSPEQHPVPSDLADQRRHFFESLCTDDTEVKELLPLLNPLIWTGVPANYFTRAVESQPGCMKQMVKVFLRLVGKAFADRFLVLFVDDYQNCDLMTMQFLNDLITDSTPRHLKILVLVAITAPPSVPALFDQSPTEDLASLPHTTRILLKPLSETDSKELLRATMGRVAEQGSHDSRFDRLVKQTEGVPLLLARAGEALKRSGDGGGDEGGFSKVRSVGSMGGNRVRGIANQQRASPDQGASRESLADRTEVDSIAGKSHRSGNAKKSAENLDSHRSTGDVSECVVDVRGDESDEESEKGGESINAVEPPTTPTPSARQFLTDHINQLFTEELDYLKLCTSLGDTFFEVELLFHVFVRLFPANKMPHLLASLEQLERRGFLTFKKRVTRLGGLIEGYGFDHTSTWSLLRSKVDEEQDRAIQQLIAEWYETQLPPSASGSSLAVAPSPSQSPGGENHAANVTAAAGSHTGAAGTTSGCATVAAHLELGGMHKKAALYYIMAAEGDIRRYCGRTAAECLDRVAEMAKGMDKTVREEAISGTVWTRIEYLLSIAFLQSGKVGQSVGFAEKALKRLEEEEDRLRLGTKARLAKEFFMAALGWRFPRLFLRWDEEETTYQEGALLKNIWLVKVFSELNRTSSLIMTLYTVNVLETYYRATPELLISYGHLVYALGLFRNMRHLQKIYIDRARSVARELTDLYAAVEYQTFIAYSSISQGQFEKGIGQLYAATDVARKLPDHERTYLYPYLFHLTALYYQGRFREALTELEKHIQPYIEKLGGEESHMGHTHRAFLLELNLHLRDGLDQLLVHHYPKIKDLASKFRTSGTGSVLEFRILARAALIASLQNLTDDSRHYLSLIVTHYLPAERGQFMVLYGLAVSSCLETVLRLRAALPNEQGKNLEETYWYLHKVMTGVCELYPFMTAELCLYEAVYAFIHSKEGKAVEALERGLTEARRFGMRFQEGLISAHAREMFPGGEKSVLKDMVLADCEAVAAELGVVWHLMPMKRKFWWGLWGLQKKSMVSPGGL</sequence>
<evidence type="ECO:0000313" key="5">
    <source>
        <dbReference type="EMBL" id="KAJ3047409.1"/>
    </source>
</evidence>
<dbReference type="Proteomes" id="UP001212841">
    <property type="component" value="Unassembled WGS sequence"/>
</dbReference>
<dbReference type="GO" id="GO:0005737">
    <property type="term" value="C:cytoplasm"/>
    <property type="evidence" value="ECO:0007669"/>
    <property type="project" value="TreeGrafter"/>
</dbReference>
<feature type="region of interest" description="Disordered" evidence="3">
    <location>
        <begin position="508"/>
        <end position="626"/>
    </location>
</feature>
<dbReference type="EMBL" id="JADGJD010000966">
    <property type="protein sequence ID" value="KAJ3047409.1"/>
    <property type="molecule type" value="Genomic_DNA"/>
</dbReference>
<keyword evidence="4" id="KW-1133">Transmembrane helix</keyword>
<feature type="transmembrane region" description="Helical" evidence="4">
    <location>
        <begin position="83"/>
        <end position="108"/>
    </location>
</feature>
<dbReference type="GO" id="GO:0005524">
    <property type="term" value="F:ATP binding"/>
    <property type="evidence" value="ECO:0007669"/>
    <property type="project" value="UniProtKB-KW"/>
</dbReference>
<gene>
    <name evidence="5" type="ORF">HK097_011552</name>
</gene>
<evidence type="ECO:0000256" key="4">
    <source>
        <dbReference type="SAM" id="Phobius"/>
    </source>
</evidence>
<feature type="compositionally biased region" description="Polar residues" evidence="3">
    <location>
        <begin position="747"/>
        <end position="761"/>
    </location>
</feature>
<reference evidence="5" key="1">
    <citation type="submission" date="2020-05" db="EMBL/GenBank/DDBJ databases">
        <title>Phylogenomic resolution of chytrid fungi.</title>
        <authorList>
            <person name="Stajich J.E."/>
            <person name="Amses K."/>
            <person name="Simmons R."/>
            <person name="Seto K."/>
            <person name="Myers J."/>
            <person name="Bonds A."/>
            <person name="Quandt C.A."/>
            <person name="Barry K."/>
            <person name="Liu P."/>
            <person name="Grigoriev I."/>
            <person name="Longcore J.E."/>
            <person name="James T.Y."/>
        </authorList>
    </citation>
    <scope>NUCLEOTIDE SEQUENCE</scope>
    <source>
        <strain evidence="5">JEL0318</strain>
    </source>
</reference>
<evidence type="ECO:0000256" key="1">
    <source>
        <dbReference type="ARBA" id="ARBA00022741"/>
    </source>
</evidence>